<keyword evidence="1" id="KW-0732">Signal</keyword>
<feature type="chain" id="PRO_5002434820" description="Secreted protein" evidence="1">
    <location>
        <begin position="17"/>
        <end position="70"/>
    </location>
</feature>
<dbReference type="AlphaFoldDB" id="A0A0E9X5V4"/>
<evidence type="ECO:0008006" key="3">
    <source>
        <dbReference type="Google" id="ProtNLM"/>
    </source>
</evidence>
<proteinExistence type="predicted"/>
<organism evidence="2">
    <name type="scientific">Anguilla anguilla</name>
    <name type="common">European freshwater eel</name>
    <name type="synonym">Muraena anguilla</name>
    <dbReference type="NCBI Taxonomy" id="7936"/>
    <lineage>
        <taxon>Eukaryota</taxon>
        <taxon>Metazoa</taxon>
        <taxon>Chordata</taxon>
        <taxon>Craniata</taxon>
        <taxon>Vertebrata</taxon>
        <taxon>Euteleostomi</taxon>
        <taxon>Actinopterygii</taxon>
        <taxon>Neopterygii</taxon>
        <taxon>Teleostei</taxon>
        <taxon>Anguilliformes</taxon>
        <taxon>Anguillidae</taxon>
        <taxon>Anguilla</taxon>
    </lineage>
</organism>
<reference evidence="2" key="2">
    <citation type="journal article" date="2015" name="Fish Shellfish Immunol.">
        <title>Early steps in the European eel (Anguilla anguilla)-Vibrio vulnificus interaction in the gills: Role of the RtxA13 toxin.</title>
        <authorList>
            <person name="Callol A."/>
            <person name="Pajuelo D."/>
            <person name="Ebbesson L."/>
            <person name="Teles M."/>
            <person name="MacKenzie S."/>
            <person name="Amaro C."/>
        </authorList>
    </citation>
    <scope>NUCLEOTIDE SEQUENCE</scope>
</reference>
<accession>A0A0E9X5V4</accession>
<reference evidence="2" key="1">
    <citation type="submission" date="2014-11" db="EMBL/GenBank/DDBJ databases">
        <authorList>
            <person name="Amaro Gonzalez C."/>
        </authorList>
    </citation>
    <scope>NUCLEOTIDE SEQUENCE</scope>
</reference>
<sequence length="70" mass="8023">MIFFFLVLKTAGGRLGCTLQKCTVDTREHDSGANTSAKEDNVNKSCHLTVIIRHTNYFFSPRYTSTRFYI</sequence>
<protein>
    <recommendedName>
        <fullName evidence="3">Secreted protein</fullName>
    </recommendedName>
</protein>
<evidence type="ECO:0000256" key="1">
    <source>
        <dbReference type="SAM" id="SignalP"/>
    </source>
</evidence>
<dbReference type="EMBL" id="GBXM01010756">
    <property type="protein sequence ID" value="JAH97821.1"/>
    <property type="molecule type" value="Transcribed_RNA"/>
</dbReference>
<name>A0A0E9X5V4_ANGAN</name>
<evidence type="ECO:0000313" key="2">
    <source>
        <dbReference type="EMBL" id="JAH97821.1"/>
    </source>
</evidence>
<feature type="signal peptide" evidence="1">
    <location>
        <begin position="1"/>
        <end position="16"/>
    </location>
</feature>